<dbReference type="EMBL" id="LT671826">
    <property type="protein sequence ID" value="SHO79240.1"/>
    <property type="molecule type" value="Genomic_DNA"/>
</dbReference>
<dbReference type="SMART" id="SM00297">
    <property type="entry name" value="BROMO"/>
    <property type="match status" value="1"/>
</dbReference>
<dbReference type="InterPro" id="IPR001487">
    <property type="entry name" value="Bromodomain"/>
</dbReference>
<dbReference type="AlphaFoldDB" id="A0A1M8A9W4"/>
<dbReference type="PRINTS" id="PR00503">
    <property type="entry name" value="BROMODOMAIN"/>
</dbReference>
<accession>A0A1M8A9W4</accession>
<protein>
    <submittedName>
        <fullName evidence="5">Similar to S.cerevisiae protein STH1 (ATPase component of the RSC chromatin remodeling complex)</fullName>
    </submittedName>
</protein>
<feature type="domain" description="Bromo" evidence="4">
    <location>
        <begin position="288"/>
        <end position="358"/>
    </location>
</feature>
<dbReference type="PANTHER" id="PTHR15398:SF4">
    <property type="entry name" value="BROMODOMAIN-CONTAINING PROTEIN 8 ISOFORM X1"/>
    <property type="match status" value="1"/>
</dbReference>
<dbReference type="OrthoDB" id="1742084at2759"/>
<dbReference type="PANTHER" id="PTHR15398">
    <property type="entry name" value="BROMODOMAIN-CONTAINING PROTEIN 8"/>
    <property type="match status" value="1"/>
</dbReference>
<gene>
    <name evidence="5" type="ORF">MSYG_3589</name>
</gene>
<evidence type="ECO:0000256" key="3">
    <source>
        <dbReference type="SAM" id="MobiDB-lite"/>
    </source>
</evidence>
<proteinExistence type="predicted"/>
<organism evidence="5 6">
    <name type="scientific">Malassezia sympodialis (strain ATCC 42132)</name>
    <name type="common">Atopic eczema-associated yeast</name>
    <dbReference type="NCBI Taxonomy" id="1230383"/>
    <lineage>
        <taxon>Eukaryota</taxon>
        <taxon>Fungi</taxon>
        <taxon>Dikarya</taxon>
        <taxon>Basidiomycota</taxon>
        <taxon>Ustilaginomycotina</taxon>
        <taxon>Malasseziomycetes</taxon>
        <taxon>Malasseziales</taxon>
        <taxon>Malasseziaceae</taxon>
        <taxon>Malassezia</taxon>
    </lineage>
</organism>
<evidence type="ECO:0000313" key="5">
    <source>
        <dbReference type="EMBL" id="SHO79240.1"/>
    </source>
</evidence>
<dbReference type="GO" id="GO:0035267">
    <property type="term" value="C:NuA4 histone acetyltransferase complex"/>
    <property type="evidence" value="ECO:0007669"/>
    <property type="project" value="TreeGrafter"/>
</dbReference>
<reference evidence="6" key="1">
    <citation type="journal article" date="2017" name="Nucleic Acids Res.">
        <title>Proteogenomics produces comprehensive and highly accurate protein-coding gene annotation in a complete genome assembly of Malassezia sympodialis.</title>
        <authorList>
            <person name="Zhu Y."/>
            <person name="Engstroem P.G."/>
            <person name="Tellgren-Roth C."/>
            <person name="Baudo C.D."/>
            <person name="Kennell J.C."/>
            <person name="Sun S."/>
            <person name="Billmyre R.B."/>
            <person name="Schroeder M.S."/>
            <person name="Andersson A."/>
            <person name="Holm T."/>
            <person name="Sigurgeirsson B."/>
            <person name="Wu G."/>
            <person name="Sankaranarayanan S.R."/>
            <person name="Siddharthan R."/>
            <person name="Sanyal K."/>
            <person name="Lundeberg J."/>
            <person name="Nystedt B."/>
            <person name="Boekhout T."/>
            <person name="Dawson T.L. Jr."/>
            <person name="Heitman J."/>
            <person name="Scheynius A."/>
            <person name="Lehtioe J."/>
        </authorList>
    </citation>
    <scope>NUCLEOTIDE SEQUENCE [LARGE SCALE GENOMIC DNA]</scope>
    <source>
        <strain evidence="6">ATCC 42132</strain>
    </source>
</reference>
<dbReference type="Proteomes" id="UP000186303">
    <property type="component" value="Chromosome 6"/>
</dbReference>
<evidence type="ECO:0000313" key="6">
    <source>
        <dbReference type="Proteomes" id="UP000186303"/>
    </source>
</evidence>
<name>A0A1M8A9W4_MALS4</name>
<feature type="compositionally biased region" description="Basic residues" evidence="3">
    <location>
        <begin position="214"/>
        <end position="224"/>
    </location>
</feature>
<evidence type="ECO:0000256" key="2">
    <source>
        <dbReference type="PROSITE-ProRule" id="PRU00035"/>
    </source>
</evidence>
<dbReference type="SUPFAM" id="SSF47370">
    <property type="entry name" value="Bromodomain"/>
    <property type="match status" value="1"/>
</dbReference>
<keyword evidence="6" id="KW-1185">Reference proteome</keyword>
<dbReference type="CDD" id="cd04369">
    <property type="entry name" value="Bromodomain"/>
    <property type="match status" value="1"/>
</dbReference>
<dbReference type="InterPro" id="IPR036427">
    <property type="entry name" value="Bromodomain-like_sf"/>
</dbReference>
<dbReference type="GO" id="GO:0006325">
    <property type="term" value="P:chromatin organization"/>
    <property type="evidence" value="ECO:0007669"/>
    <property type="project" value="UniProtKB-ARBA"/>
</dbReference>
<dbReference type="OMA" id="TEMYLMA"/>
<dbReference type="STRING" id="1230383.A0A1M8A9W4"/>
<evidence type="ECO:0000256" key="1">
    <source>
        <dbReference type="ARBA" id="ARBA00023117"/>
    </source>
</evidence>
<dbReference type="Pfam" id="PF00439">
    <property type="entry name" value="Bromodomain"/>
    <property type="match status" value="1"/>
</dbReference>
<feature type="compositionally biased region" description="Pro residues" evidence="3">
    <location>
        <begin position="144"/>
        <end position="156"/>
    </location>
</feature>
<dbReference type="PROSITE" id="PS50014">
    <property type="entry name" value="BROMODOMAIN_2"/>
    <property type="match status" value="1"/>
</dbReference>
<feature type="compositionally biased region" description="Pro residues" evidence="3">
    <location>
        <begin position="232"/>
        <end position="241"/>
    </location>
</feature>
<sequence>MERDAATLPLAEQLLLAQIVCQSGAKEPDWTSVSSAMSALPWRTELQRLHGAGADAPLAAPAPSAEACEQAWKAMLPAQVQGDSVYMRHPATQLGLVQQLYAARLEALLQQLRDKEQTFHTLQQRMDRLQSGALDEELKQTLLPPAPEPQPAPAPSAAPETPAEEAVAEADTGPASDRADVDDDRQVEQDLLGDMAEPATDESERTPHATHTTYRGRSRRSRSRTTREDPPSHSPTPPSSPPLSSSLARRSTARAVDTDAESTVSEAERDKSRRRTAQLLLMLYNQVSNHTHANLFHQAIKEVDAPDYYSLIKQPIDLKVIKQRIKDGQIASSLELRWALSLMFANALMYNQPGTEVHRMANEMRMATDEILDEFDRTPRGA</sequence>
<feature type="region of interest" description="Disordered" evidence="3">
    <location>
        <begin position="143"/>
        <end position="182"/>
    </location>
</feature>
<dbReference type="Gene3D" id="1.20.920.10">
    <property type="entry name" value="Bromodomain-like"/>
    <property type="match status" value="1"/>
</dbReference>
<dbReference type="VEuPathDB" id="FungiDB:MSYG_3589"/>
<keyword evidence="1 2" id="KW-0103">Bromodomain</keyword>
<evidence type="ECO:0000259" key="4">
    <source>
        <dbReference type="PROSITE" id="PS50014"/>
    </source>
</evidence>
<feature type="region of interest" description="Disordered" evidence="3">
    <location>
        <begin position="195"/>
        <end position="272"/>
    </location>
</feature>